<keyword evidence="7" id="KW-0067">ATP-binding</keyword>
<dbReference type="InterPro" id="IPR036390">
    <property type="entry name" value="WH_DNA-bd_sf"/>
</dbReference>
<dbReference type="STRING" id="8469.M7B4G1"/>
<dbReference type="Gene3D" id="1.10.150.20">
    <property type="entry name" value="5' to 3' exonuclease, C-terminal subdomain"/>
    <property type="match status" value="1"/>
</dbReference>
<dbReference type="InterPro" id="IPR005199">
    <property type="entry name" value="Glyco_hydro_79"/>
</dbReference>
<keyword evidence="5" id="KW-0378">Hydrolase</keyword>
<dbReference type="Pfam" id="PF21099">
    <property type="entry name" value="POLQ_helical"/>
    <property type="match status" value="1"/>
</dbReference>
<dbReference type="Pfam" id="PF03662">
    <property type="entry name" value="Glyco_hydro_79n"/>
    <property type="match status" value="1"/>
</dbReference>
<evidence type="ECO:0000256" key="7">
    <source>
        <dbReference type="ARBA" id="ARBA00022840"/>
    </source>
</evidence>
<dbReference type="Pfam" id="PF00271">
    <property type="entry name" value="Helicase_C"/>
    <property type="match status" value="1"/>
</dbReference>
<evidence type="ECO:0000256" key="10">
    <source>
        <dbReference type="ARBA" id="ARBA00048988"/>
    </source>
</evidence>
<dbReference type="Proteomes" id="UP000031443">
    <property type="component" value="Unassembled WGS sequence"/>
</dbReference>
<comment type="catalytic activity">
    <reaction evidence="10">
        <text>ATP + H2O = ADP + phosphate + H(+)</text>
        <dbReference type="Rhea" id="RHEA:13065"/>
        <dbReference type="ChEBI" id="CHEBI:15377"/>
        <dbReference type="ChEBI" id="CHEBI:15378"/>
        <dbReference type="ChEBI" id="CHEBI:30616"/>
        <dbReference type="ChEBI" id="CHEBI:43474"/>
        <dbReference type="ChEBI" id="CHEBI:456216"/>
        <dbReference type="EC" id="5.6.2.4"/>
    </reaction>
</comment>
<sequence length="1265" mass="142509">MEEKATVEPAFGYLQLQNAKSKELFFSAAGNIIGFKTEEESHLKTTSEQDNRTLEPGDCFLDDLPSSQLLYFEEMDKTLVDSRKSSGTKESANDMNSCLDKMLNQSSCHHNAEHTKINNELSPSTTSNISKRKSLKDHLKNTMTGNAKAQTPQVSRTKQLKEAVLSEEICVAKKTIETSSVDIGPFYGLPSKVRDLLVQFRGIEKLYEWQHTCLTLESLQQRKNLIYSLPTSGGKTLVAEILILQELLCRQKDVLMVLPYVAIVQEKVWALSSFGIELGFLVEEYAGSKGRFPPIKRRMKKSLYIATIEKGHSLVNSLIETGRVGDLGLVVVDELHMLGEGSRGATLEMILAKILYTSKTTQIIGMSATLNNVGDLQQFLQAEYYANNFRPVELKEYVKIQDSIYEVDNKAENGLTFSRLLNFKYSSNLQKMDPDHLIALVTEVIPNYSCLVFCSTKKNCENVAEMICKYLNKEYRNHREKEKQDLIKDLKNIGKGSLCPVLKRTIPFGIAYHHSGLTSDERKRIEEAYSAGVLCLLTCTSTLAAGVNLPARRVILRAPYVATKFLKKNQYKQMIGRAGRAGIDNAGESILIVQEKDKHLVQDLVNSPLENCYSNLFLEFTKGIQSLLLSLVGLKIARNPEEIYHFMCGTLFGVQQQFLSKEKSLSDITREALGCLIEKGLLKGKMTCEKEQKSQSNLEITQLGQATYKGSIDLAYCDALYRDLKKGLEGLVLESCLHLLYLTTPYDMTDHCRPDWMIYFRQFSQLNSVEQKVAAIVGVPESFITKKASGQAIKKDVDNGVVNRLYLSFVLYALLKETNIWNVSEKFNMSRGYVQNLLNSAASFASCVLHFSEELEEFWVYKALLTELTKRLTYCVKAELIPLMEVAGVLESRAKQLYDSGYKTLAHLANADPETLVKMIEHLSRRQARQIVSSAKITSVKHNIVVSAASSRKLRTLARGLSPGFLRFGGTRTDFLIFNPEKDSTLEERDFWEPQVNQGICGVRSIPTAVEELLLSQWPIQEKILLKEQYRKKYKNTTITKSTVDILYSFAKCSKLDLIFGLNALLRKGGLQWDSSNAQLLLDYCASQRYNMSWELGNEPNSFRKKSGIYIDGSQLGQDFIHLYHLLRTYSSYKNSKLYGPDVGQPRKNTQKLLKSYYVNGRSATREDFLSPEVLETFITAVKDVLQIVDGTVPGKKVWLGETSSAYGGGAPRLSNTYVAGFMWLDKLGLSARMGIDVVMRQVFYGAGTYHLVDANFEPLPVRIQ</sequence>
<dbReference type="CDD" id="cd18026">
    <property type="entry name" value="DEXHc_POLQ-like"/>
    <property type="match status" value="1"/>
</dbReference>
<dbReference type="AlphaFoldDB" id="M7B4G1"/>
<dbReference type="FunFam" id="3.40.50.300:FF:001293">
    <property type="entry name" value="helicase POLQ-like isoform X5"/>
    <property type="match status" value="1"/>
</dbReference>
<evidence type="ECO:0000256" key="6">
    <source>
        <dbReference type="ARBA" id="ARBA00022806"/>
    </source>
</evidence>
<dbReference type="SMART" id="SM00490">
    <property type="entry name" value="HELICc"/>
    <property type="match status" value="1"/>
</dbReference>
<dbReference type="EMBL" id="KB549796">
    <property type="protein sequence ID" value="EMP30385.1"/>
    <property type="molecule type" value="Genomic_DNA"/>
</dbReference>
<dbReference type="PROSITE" id="PS51194">
    <property type="entry name" value="HELICASE_CTER"/>
    <property type="match status" value="1"/>
</dbReference>
<dbReference type="InterPro" id="IPR050474">
    <property type="entry name" value="Hel308_SKI2-like"/>
</dbReference>
<dbReference type="InterPro" id="IPR014001">
    <property type="entry name" value="Helicase_ATP-bd"/>
</dbReference>
<dbReference type="InterPro" id="IPR001650">
    <property type="entry name" value="Helicase_C-like"/>
</dbReference>
<reference evidence="14" key="1">
    <citation type="journal article" date="2013" name="Nat. Genet.">
        <title>The draft genomes of soft-shell turtle and green sea turtle yield insights into the development and evolution of the turtle-specific body plan.</title>
        <authorList>
            <person name="Wang Z."/>
            <person name="Pascual-Anaya J."/>
            <person name="Zadissa A."/>
            <person name="Li W."/>
            <person name="Niimura Y."/>
            <person name="Huang Z."/>
            <person name="Li C."/>
            <person name="White S."/>
            <person name="Xiong Z."/>
            <person name="Fang D."/>
            <person name="Wang B."/>
            <person name="Ming Y."/>
            <person name="Chen Y."/>
            <person name="Zheng Y."/>
            <person name="Kuraku S."/>
            <person name="Pignatelli M."/>
            <person name="Herrero J."/>
            <person name="Beal K."/>
            <person name="Nozawa M."/>
            <person name="Li Q."/>
            <person name="Wang J."/>
            <person name="Zhang H."/>
            <person name="Yu L."/>
            <person name="Shigenobu S."/>
            <person name="Wang J."/>
            <person name="Liu J."/>
            <person name="Flicek P."/>
            <person name="Searle S."/>
            <person name="Wang J."/>
            <person name="Kuratani S."/>
            <person name="Yin Y."/>
            <person name="Aken B."/>
            <person name="Zhang G."/>
            <person name="Irie N."/>
        </authorList>
    </citation>
    <scope>NUCLEOTIDE SEQUENCE [LARGE SCALE GENOMIC DNA]</scope>
</reference>
<name>M7B4G1_CHEMY</name>
<dbReference type="GO" id="GO:0043138">
    <property type="term" value="F:3'-5' DNA helicase activity"/>
    <property type="evidence" value="ECO:0007669"/>
    <property type="project" value="UniProtKB-EC"/>
</dbReference>
<dbReference type="InterPro" id="IPR017853">
    <property type="entry name" value="GH"/>
</dbReference>
<dbReference type="SUPFAM" id="SSF46785">
    <property type="entry name" value="Winged helix' DNA-binding domain"/>
    <property type="match status" value="1"/>
</dbReference>
<organism evidence="13 14">
    <name type="scientific">Chelonia mydas</name>
    <name type="common">Green sea-turtle</name>
    <name type="synonym">Chelonia agassizi</name>
    <dbReference type="NCBI Taxonomy" id="8469"/>
    <lineage>
        <taxon>Eukaryota</taxon>
        <taxon>Metazoa</taxon>
        <taxon>Chordata</taxon>
        <taxon>Craniata</taxon>
        <taxon>Vertebrata</taxon>
        <taxon>Euteleostomi</taxon>
        <taxon>Archelosauria</taxon>
        <taxon>Testudinata</taxon>
        <taxon>Testudines</taxon>
        <taxon>Cryptodira</taxon>
        <taxon>Durocryptodira</taxon>
        <taxon>Americhelydia</taxon>
        <taxon>Chelonioidea</taxon>
        <taxon>Cheloniidae</taxon>
        <taxon>Chelonia</taxon>
    </lineage>
</organism>
<proteinExistence type="inferred from homology"/>
<dbReference type="Pfam" id="PF20470">
    <property type="entry name" value="HTH_61"/>
    <property type="match status" value="1"/>
</dbReference>
<protein>
    <submittedName>
        <fullName evidence="13">Helicase POLQ-like protein</fullName>
    </submittedName>
</protein>
<dbReference type="PROSITE" id="PS51192">
    <property type="entry name" value="HELICASE_ATP_BIND_1"/>
    <property type="match status" value="1"/>
</dbReference>
<dbReference type="GO" id="GO:0016020">
    <property type="term" value="C:membrane"/>
    <property type="evidence" value="ECO:0007669"/>
    <property type="project" value="InterPro"/>
</dbReference>
<dbReference type="SMART" id="SM00487">
    <property type="entry name" value="DEXDc"/>
    <property type="match status" value="1"/>
</dbReference>
<evidence type="ECO:0000259" key="11">
    <source>
        <dbReference type="PROSITE" id="PS51192"/>
    </source>
</evidence>
<dbReference type="GO" id="GO:0005524">
    <property type="term" value="F:ATP binding"/>
    <property type="evidence" value="ECO:0007669"/>
    <property type="project" value="UniProtKB-KW"/>
</dbReference>
<dbReference type="GO" id="GO:0016798">
    <property type="term" value="F:hydrolase activity, acting on glycosyl bonds"/>
    <property type="evidence" value="ECO:0007669"/>
    <property type="project" value="InterPro"/>
</dbReference>
<dbReference type="PANTHER" id="PTHR47961">
    <property type="entry name" value="DNA POLYMERASE THETA, PUTATIVE (AFU_ORTHOLOGUE AFUA_1G05260)-RELATED"/>
    <property type="match status" value="1"/>
</dbReference>
<dbReference type="Gene3D" id="3.40.50.300">
    <property type="entry name" value="P-loop containing nucleotide triphosphate hydrolases"/>
    <property type="match status" value="2"/>
</dbReference>
<dbReference type="CDD" id="cd18795">
    <property type="entry name" value="SF2_C_Ski2"/>
    <property type="match status" value="1"/>
</dbReference>
<dbReference type="FunFam" id="3.40.50.300:FF:000813">
    <property type="entry name" value="helicase POLQ-like isoform X1"/>
    <property type="match status" value="1"/>
</dbReference>
<accession>M7B4G1</accession>
<keyword evidence="4" id="KW-0227">DNA damage</keyword>
<evidence type="ECO:0000259" key="12">
    <source>
        <dbReference type="PROSITE" id="PS51194"/>
    </source>
</evidence>
<evidence type="ECO:0000256" key="8">
    <source>
        <dbReference type="ARBA" id="ARBA00023204"/>
    </source>
</evidence>
<dbReference type="GO" id="GO:0003676">
    <property type="term" value="F:nucleic acid binding"/>
    <property type="evidence" value="ECO:0007669"/>
    <property type="project" value="InterPro"/>
</dbReference>
<dbReference type="InterPro" id="IPR011545">
    <property type="entry name" value="DEAD/DEAH_box_helicase_dom"/>
</dbReference>
<evidence type="ECO:0000313" key="14">
    <source>
        <dbReference type="Proteomes" id="UP000031443"/>
    </source>
</evidence>
<dbReference type="GO" id="GO:0006281">
    <property type="term" value="P:DNA repair"/>
    <property type="evidence" value="ECO:0007669"/>
    <property type="project" value="UniProtKB-KW"/>
</dbReference>
<dbReference type="eggNOG" id="KOG0950">
    <property type="taxonomic scope" value="Eukaryota"/>
</dbReference>
<evidence type="ECO:0000256" key="3">
    <source>
        <dbReference type="ARBA" id="ARBA00022741"/>
    </source>
</evidence>
<keyword evidence="6 13" id="KW-0347">Helicase</keyword>
<dbReference type="GO" id="GO:0005634">
    <property type="term" value="C:nucleus"/>
    <property type="evidence" value="ECO:0007669"/>
    <property type="project" value="UniProtKB-SubCell"/>
</dbReference>
<keyword evidence="8" id="KW-0234">DNA repair</keyword>
<gene>
    <name evidence="13" type="ORF">UY3_12506</name>
</gene>
<evidence type="ECO:0000313" key="13">
    <source>
        <dbReference type="EMBL" id="EMP30385.1"/>
    </source>
</evidence>
<evidence type="ECO:0000256" key="1">
    <source>
        <dbReference type="ARBA" id="ARBA00004123"/>
    </source>
</evidence>
<dbReference type="Gene3D" id="3.20.20.80">
    <property type="entry name" value="Glycosidases"/>
    <property type="match status" value="1"/>
</dbReference>
<evidence type="ECO:0000256" key="5">
    <source>
        <dbReference type="ARBA" id="ARBA00022801"/>
    </source>
</evidence>
<keyword evidence="3" id="KW-0547">Nucleotide-binding</keyword>
<dbReference type="SUPFAM" id="SSF52540">
    <property type="entry name" value="P-loop containing nucleoside triphosphate hydrolases"/>
    <property type="match status" value="1"/>
</dbReference>
<feature type="domain" description="Helicase ATP-binding" evidence="11">
    <location>
        <begin position="216"/>
        <end position="388"/>
    </location>
</feature>
<dbReference type="InterPro" id="IPR046931">
    <property type="entry name" value="HTH_61"/>
</dbReference>
<dbReference type="Gene3D" id="1.10.3380.20">
    <property type="match status" value="1"/>
</dbReference>
<dbReference type="InterPro" id="IPR027417">
    <property type="entry name" value="P-loop_NTPase"/>
</dbReference>
<evidence type="ECO:0000256" key="2">
    <source>
        <dbReference type="ARBA" id="ARBA00009800"/>
    </source>
</evidence>
<keyword evidence="14" id="KW-1185">Reference proteome</keyword>
<dbReference type="FunFam" id="1.10.3380.20:FF:000002">
    <property type="entry name" value="helicase POLQ-like isoform X1"/>
    <property type="match status" value="1"/>
</dbReference>
<keyword evidence="9" id="KW-0539">Nucleus</keyword>
<dbReference type="PANTHER" id="PTHR47961:SF12">
    <property type="entry name" value="HELICASE POLQ-LIKE"/>
    <property type="match status" value="1"/>
</dbReference>
<dbReference type="SUPFAM" id="SSF51445">
    <property type="entry name" value="(Trans)glycosidases"/>
    <property type="match status" value="1"/>
</dbReference>
<dbReference type="InterPro" id="IPR048960">
    <property type="entry name" value="POLQ-like_helical"/>
</dbReference>
<feature type="domain" description="Helicase C-terminal" evidence="12">
    <location>
        <begin position="436"/>
        <end position="628"/>
    </location>
</feature>
<evidence type="ECO:0000256" key="4">
    <source>
        <dbReference type="ARBA" id="ARBA00022763"/>
    </source>
</evidence>
<dbReference type="Pfam" id="PF00270">
    <property type="entry name" value="DEAD"/>
    <property type="match status" value="1"/>
</dbReference>
<comment type="subcellular location">
    <subcellularLocation>
        <location evidence="1">Nucleus</location>
    </subcellularLocation>
</comment>
<comment type="similarity">
    <text evidence="2">Belongs to the glycosyl hydrolase 79 family.</text>
</comment>
<dbReference type="SUPFAM" id="SSF158702">
    <property type="entry name" value="Sec63 N-terminal domain-like"/>
    <property type="match status" value="1"/>
</dbReference>
<evidence type="ECO:0000256" key="9">
    <source>
        <dbReference type="ARBA" id="ARBA00023242"/>
    </source>
</evidence>